<dbReference type="InterPro" id="IPR020084">
    <property type="entry name" value="NUDIX_hydrolase_CS"/>
</dbReference>
<dbReference type="GO" id="GO:0035529">
    <property type="term" value="F:NADH pyrophosphatase activity"/>
    <property type="evidence" value="ECO:0007669"/>
    <property type="project" value="TreeGrafter"/>
</dbReference>
<dbReference type="GO" id="GO:0046872">
    <property type="term" value="F:metal ion binding"/>
    <property type="evidence" value="ECO:0007669"/>
    <property type="project" value="UniProtKB-KW"/>
</dbReference>
<dbReference type="OrthoDB" id="9791656at2"/>
<dbReference type="CDD" id="cd03429">
    <property type="entry name" value="NUDIX_NADH_pyrophosphatase_Nudt13"/>
    <property type="match status" value="1"/>
</dbReference>
<evidence type="ECO:0000259" key="10">
    <source>
        <dbReference type="PROSITE" id="PS51462"/>
    </source>
</evidence>
<dbReference type="Pfam" id="PF09297">
    <property type="entry name" value="Zn_ribbon_NUD"/>
    <property type="match status" value="1"/>
</dbReference>
<evidence type="ECO:0000256" key="8">
    <source>
        <dbReference type="ARBA" id="ARBA00023027"/>
    </source>
</evidence>
<dbReference type="AlphaFoldDB" id="A0A2D2DDT8"/>
<dbReference type="SUPFAM" id="SSF55811">
    <property type="entry name" value="Nudix"/>
    <property type="match status" value="2"/>
</dbReference>
<evidence type="ECO:0000256" key="2">
    <source>
        <dbReference type="ARBA" id="ARBA00001947"/>
    </source>
</evidence>
<evidence type="ECO:0000313" key="11">
    <source>
        <dbReference type="EMBL" id="ATQ73142.1"/>
    </source>
</evidence>
<dbReference type="InterPro" id="IPR015797">
    <property type="entry name" value="NUDIX_hydrolase-like_dom_sf"/>
</dbReference>
<proteinExistence type="inferred from homology"/>
<feature type="domain" description="Nudix hydrolase" evidence="10">
    <location>
        <begin position="143"/>
        <end position="266"/>
    </location>
</feature>
<accession>A0A2D2DDT8</accession>
<dbReference type="GO" id="GO:0006742">
    <property type="term" value="P:NADP+ catabolic process"/>
    <property type="evidence" value="ECO:0007669"/>
    <property type="project" value="TreeGrafter"/>
</dbReference>
<evidence type="ECO:0000256" key="1">
    <source>
        <dbReference type="ARBA" id="ARBA00001946"/>
    </source>
</evidence>
<dbReference type="InterPro" id="IPR015376">
    <property type="entry name" value="Znr_NADH_PPase"/>
</dbReference>
<dbReference type="EMBL" id="CP024608">
    <property type="protein sequence ID" value="ATQ73142.1"/>
    <property type="molecule type" value="Genomic_DNA"/>
</dbReference>
<keyword evidence="5" id="KW-0479">Metal-binding</keyword>
<evidence type="ECO:0000256" key="5">
    <source>
        <dbReference type="ARBA" id="ARBA00022723"/>
    </source>
</evidence>
<reference evidence="11" key="1">
    <citation type="submission" date="2017-10" db="EMBL/GenBank/DDBJ databases">
        <title>Massilia psychrophilum sp. nov., a novel purple-pigmented bacterium isolated from Tianshan glacier, Xinjiang Municipality, China.</title>
        <authorList>
            <person name="Wang H."/>
        </authorList>
    </citation>
    <scope>NUCLEOTIDE SEQUENCE [LARGE SCALE GENOMIC DNA]</scope>
    <source>
        <strain evidence="11">B2</strain>
    </source>
</reference>
<dbReference type="PROSITE" id="PS51462">
    <property type="entry name" value="NUDIX"/>
    <property type="match status" value="1"/>
</dbReference>
<keyword evidence="8" id="KW-0520">NAD</keyword>
<protein>
    <recommendedName>
        <fullName evidence="4">NAD(+) diphosphatase</fullName>
        <ecNumber evidence="4">3.6.1.22</ecNumber>
    </recommendedName>
</protein>
<dbReference type="KEGG" id="mass:CR152_00430"/>
<name>A0A2D2DDT8_9BURK</name>
<comment type="cofactor">
    <cofactor evidence="1">
        <name>Mg(2+)</name>
        <dbReference type="ChEBI" id="CHEBI:18420"/>
    </cofactor>
</comment>
<dbReference type="InterPro" id="IPR050241">
    <property type="entry name" value="NAD-cap_RNA_hydrolase_NudC"/>
</dbReference>
<sequence length="273" mass="30225">MLQMPSTFTPLITAQSHSDPVTFVFHGSRLLLREADLGIPSADELAGLDIAGTPHPVGILGGRYCQTVWHASEALALPGYTWRSMRSLFGGFDEDLLSVAGRASQIAEWARTHRYCGACAQPMQLKAGERCYVCSACGMMAYPRISPAMMVLIRKGDHVLLALHAASPSKRFTPLAGFLEAGESVEEAVHREVFEEVGLRVHNLQYFSSQSWPFPHSLMIAFTADYLDGEIRVDPSEIVEARWFGPNDEWPERVPHYSVSTILVDAHRPDRTA</sequence>
<dbReference type="PROSITE" id="PS00893">
    <property type="entry name" value="NUDIX_BOX"/>
    <property type="match status" value="1"/>
</dbReference>
<dbReference type="RefSeq" id="WP_099872781.1">
    <property type="nucleotide sequence ID" value="NZ_CP024608.1"/>
</dbReference>
<dbReference type="Pfam" id="PF00293">
    <property type="entry name" value="NUDIX"/>
    <property type="match status" value="1"/>
</dbReference>
<comment type="cofactor">
    <cofactor evidence="2">
        <name>Zn(2+)</name>
        <dbReference type="ChEBI" id="CHEBI:29105"/>
    </cofactor>
</comment>
<evidence type="ECO:0000256" key="6">
    <source>
        <dbReference type="ARBA" id="ARBA00022801"/>
    </source>
</evidence>
<dbReference type="PANTHER" id="PTHR42904">
    <property type="entry name" value="NUDIX HYDROLASE, NUDC SUBFAMILY"/>
    <property type="match status" value="1"/>
</dbReference>
<dbReference type="Proteomes" id="UP000229897">
    <property type="component" value="Chromosome"/>
</dbReference>
<dbReference type="InterPro" id="IPR015375">
    <property type="entry name" value="NADH_PPase-like_N"/>
</dbReference>
<evidence type="ECO:0000256" key="9">
    <source>
        <dbReference type="ARBA" id="ARBA00023679"/>
    </source>
</evidence>
<dbReference type="GO" id="GO:0005829">
    <property type="term" value="C:cytosol"/>
    <property type="evidence" value="ECO:0007669"/>
    <property type="project" value="TreeGrafter"/>
</dbReference>
<evidence type="ECO:0000256" key="7">
    <source>
        <dbReference type="ARBA" id="ARBA00022842"/>
    </source>
</evidence>
<comment type="similarity">
    <text evidence="3">Belongs to the Nudix hydrolase family. NudC subfamily.</text>
</comment>
<evidence type="ECO:0000256" key="3">
    <source>
        <dbReference type="ARBA" id="ARBA00009595"/>
    </source>
</evidence>
<dbReference type="PANTHER" id="PTHR42904:SF6">
    <property type="entry name" value="NAD-CAPPED RNA HYDROLASE NUDT12"/>
    <property type="match status" value="1"/>
</dbReference>
<keyword evidence="12" id="KW-1185">Reference proteome</keyword>
<dbReference type="NCBIfam" id="NF001299">
    <property type="entry name" value="PRK00241.1"/>
    <property type="match status" value="1"/>
</dbReference>
<dbReference type="Gene3D" id="3.90.79.10">
    <property type="entry name" value="Nucleoside Triphosphate Pyrophosphohydrolase"/>
    <property type="match status" value="1"/>
</dbReference>
<dbReference type="GO" id="GO:0019677">
    <property type="term" value="P:NAD+ catabolic process"/>
    <property type="evidence" value="ECO:0007669"/>
    <property type="project" value="TreeGrafter"/>
</dbReference>
<evidence type="ECO:0000256" key="4">
    <source>
        <dbReference type="ARBA" id="ARBA00012381"/>
    </source>
</evidence>
<dbReference type="Gene3D" id="3.90.79.20">
    <property type="match status" value="1"/>
</dbReference>
<gene>
    <name evidence="11" type="ORF">CR152_00430</name>
</gene>
<dbReference type="InterPro" id="IPR049734">
    <property type="entry name" value="NudC-like_C"/>
</dbReference>
<keyword evidence="6" id="KW-0378">Hydrolase</keyword>
<dbReference type="EC" id="3.6.1.22" evidence="4"/>
<evidence type="ECO:0000313" key="12">
    <source>
        <dbReference type="Proteomes" id="UP000229897"/>
    </source>
</evidence>
<dbReference type="Pfam" id="PF09296">
    <property type="entry name" value="NUDIX-like"/>
    <property type="match status" value="1"/>
</dbReference>
<dbReference type="InterPro" id="IPR000086">
    <property type="entry name" value="NUDIX_hydrolase_dom"/>
</dbReference>
<comment type="catalytic activity">
    <reaction evidence="9">
        <text>a 5'-end NAD(+)-phospho-ribonucleoside in mRNA + H2O = a 5'-end phospho-adenosine-phospho-ribonucleoside in mRNA + beta-nicotinamide D-ribonucleotide + 2 H(+)</text>
        <dbReference type="Rhea" id="RHEA:60876"/>
        <dbReference type="Rhea" id="RHEA-COMP:15698"/>
        <dbReference type="Rhea" id="RHEA-COMP:15719"/>
        <dbReference type="ChEBI" id="CHEBI:14649"/>
        <dbReference type="ChEBI" id="CHEBI:15377"/>
        <dbReference type="ChEBI" id="CHEBI:15378"/>
        <dbReference type="ChEBI" id="CHEBI:144029"/>
        <dbReference type="ChEBI" id="CHEBI:144051"/>
    </reaction>
    <physiologicalReaction direction="left-to-right" evidence="9">
        <dbReference type="Rhea" id="RHEA:60877"/>
    </physiologicalReaction>
</comment>
<organism evidence="11 12">
    <name type="scientific">Massilia violaceinigra</name>
    <dbReference type="NCBI Taxonomy" id="2045208"/>
    <lineage>
        <taxon>Bacteria</taxon>
        <taxon>Pseudomonadati</taxon>
        <taxon>Pseudomonadota</taxon>
        <taxon>Betaproteobacteria</taxon>
        <taxon>Burkholderiales</taxon>
        <taxon>Oxalobacteraceae</taxon>
        <taxon>Telluria group</taxon>
        <taxon>Massilia</taxon>
    </lineage>
</organism>
<keyword evidence="7" id="KW-0460">Magnesium</keyword>